<proteinExistence type="predicted"/>
<dbReference type="Proteomes" id="UP000002333">
    <property type="component" value="Chromosome"/>
</dbReference>
<organism evidence="1 2">
    <name type="scientific">Clostridium botulinum (strain 657 / Type Ba4)</name>
    <dbReference type="NCBI Taxonomy" id="515621"/>
    <lineage>
        <taxon>Bacteria</taxon>
        <taxon>Bacillati</taxon>
        <taxon>Bacillota</taxon>
        <taxon>Clostridia</taxon>
        <taxon>Eubacteriales</taxon>
        <taxon>Clostridiaceae</taxon>
        <taxon>Clostridium</taxon>
    </lineage>
</organism>
<name>A0A3F2ZYA2_CLOB6</name>
<dbReference type="AlphaFoldDB" id="A0A3F2ZYA2"/>
<dbReference type="KEGG" id="cbi:CLJ_B3654"/>
<reference evidence="1 2" key="1">
    <citation type="journal article" date="2007" name="PLoS ONE">
        <title>Analysis of the neurotoxin complex genes in Clostridium botulinum A1-A4 and B1 strains: BoNT/A3, /Ba4 and /B1 clusters are located within plasmids.</title>
        <authorList>
            <person name="Smith T.J."/>
            <person name="Hill K.K."/>
            <person name="Foley B.T."/>
            <person name="Detter J.C."/>
            <person name="Munk A.C."/>
            <person name="Bruce D.C."/>
            <person name="Doggett N.A."/>
            <person name="Smith L.A."/>
            <person name="Marks J.D."/>
            <person name="Xie G."/>
            <person name="Brettin T.S."/>
        </authorList>
    </citation>
    <scope>NUCLEOTIDE SEQUENCE [LARGE SCALE GENOMIC DNA]</scope>
    <source>
        <strain evidence="2">657 / Type Ba4</strain>
    </source>
</reference>
<protein>
    <submittedName>
        <fullName evidence="1">4Fe-4S ferredoxin, iron-sulfur binding domain protein</fullName>
    </submittedName>
</protein>
<evidence type="ECO:0000313" key="2">
    <source>
        <dbReference type="Proteomes" id="UP000002333"/>
    </source>
</evidence>
<reference evidence="2" key="2">
    <citation type="submission" date="2008-05" db="EMBL/GenBank/DDBJ databases">
        <title>Genome sequence of Clostridium botulinum Ba4 strain 657.</title>
        <authorList>
            <person name="Shrivastava S."/>
            <person name="Brown J.L."/>
            <person name="Bruce D."/>
            <person name="Detter C."/>
            <person name="Munk C."/>
            <person name="Smith L.A."/>
            <person name="Smith T.J."/>
            <person name="Sutton G."/>
            <person name="Brettin T.S."/>
        </authorList>
    </citation>
    <scope>NUCLEOTIDE SEQUENCE [LARGE SCALE GENOMIC DNA]</scope>
    <source>
        <strain evidence="2">657 / Type Ba4</strain>
    </source>
</reference>
<evidence type="ECO:0000313" key="1">
    <source>
        <dbReference type="EMBL" id="ACQ51587.1"/>
    </source>
</evidence>
<sequence>MNENQDNIIKARLSEFIEISLHNALAAHDGMKMYDLPLMGIASADDPFFQKFREPGIVGPGFILPQEWLPGAKSVISYFLPFTKEIRDTNHAPGLPSEEWVSARIDGEAFNNEVRSFLLEMFKLMSADAVAPCLDPRFKVVNRVSNWSERHVAYAAGLGTFGLHRGLITEKGTAGRLGSVVTTLELTPTKGIYKSYDEYCLYLTHGKCGACMRRCPPLAITDKGKDNQICEEYIGREILSRFAPRYGCAKCSISVPCECRNPVA</sequence>
<accession>A0A3F2ZYA2</accession>
<dbReference type="PANTHER" id="PTHR42827">
    <property type="entry name" value="IRON-SULFUR CLUSTER-BINDING PROTEIN-RELATED"/>
    <property type="match status" value="1"/>
</dbReference>
<dbReference type="EMBL" id="CP001083">
    <property type="protein sequence ID" value="ACQ51587.1"/>
    <property type="molecule type" value="Genomic_DNA"/>
</dbReference>
<dbReference type="PANTHER" id="PTHR42827:SF1">
    <property type="entry name" value="IRON-SULFUR CLUSTER-BINDING PROTEIN"/>
    <property type="match status" value="1"/>
</dbReference>
<gene>
    <name evidence="1" type="ordered locus">CLJ_B3654</name>
</gene>
<dbReference type="RefSeq" id="WP_003360318.1">
    <property type="nucleotide sequence ID" value="NC_012658.1"/>
</dbReference>